<feature type="signal peptide" evidence="1">
    <location>
        <begin position="1"/>
        <end position="25"/>
    </location>
</feature>
<evidence type="ECO:0008006" key="4">
    <source>
        <dbReference type="Google" id="ProtNLM"/>
    </source>
</evidence>
<keyword evidence="1" id="KW-0732">Signal</keyword>
<gene>
    <name evidence="2" type="ORF">OGH68_27540</name>
</gene>
<evidence type="ECO:0000313" key="2">
    <source>
        <dbReference type="EMBL" id="UYQ64842.1"/>
    </source>
</evidence>
<dbReference type="EMBL" id="CP107567">
    <property type="protein sequence ID" value="UYQ64842.1"/>
    <property type="molecule type" value="Genomic_DNA"/>
</dbReference>
<evidence type="ECO:0000256" key="1">
    <source>
        <dbReference type="SAM" id="SignalP"/>
    </source>
</evidence>
<reference evidence="2" key="1">
    <citation type="submission" date="2022-10" db="EMBL/GenBank/DDBJ databases">
        <title>Cytochrome P450 Catalyzes Benzene Ring Formation in the Biosynthesis of Trialkyl-Substituted Aromatic Polyketides.</title>
        <authorList>
            <person name="Zhao E."/>
            <person name="Ge H."/>
        </authorList>
    </citation>
    <scope>NUCLEOTIDE SEQUENCE</scope>
    <source>
        <strain evidence="2">NA0869</strain>
    </source>
</reference>
<feature type="chain" id="PRO_5046643784" description="Secreted protein" evidence="1">
    <location>
        <begin position="26"/>
        <end position="240"/>
    </location>
</feature>
<protein>
    <recommendedName>
        <fullName evidence="4">Secreted protein</fullName>
    </recommendedName>
</protein>
<name>A0ABY6ICW6_STRPE</name>
<organism evidence="2 3">
    <name type="scientific">Streptomyces peucetius</name>
    <dbReference type="NCBI Taxonomy" id="1950"/>
    <lineage>
        <taxon>Bacteria</taxon>
        <taxon>Bacillati</taxon>
        <taxon>Actinomycetota</taxon>
        <taxon>Actinomycetes</taxon>
        <taxon>Kitasatosporales</taxon>
        <taxon>Streptomycetaceae</taxon>
        <taxon>Streptomyces</taxon>
    </lineage>
</organism>
<accession>A0ABY6ICW6</accession>
<evidence type="ECO:0000313" key="3">
    <source>
        <dbReference type="Proteomes" id="UP001163878"/>
    </source>
</evidence>
<dbReference type="RefSeq" id="WP_264247702.1">
    <property type="nucleotide sequence ID" value="NZ_CP107567.1"/>
</dbReference>
<proteinExistence type="predicted"/>
<sequence length="240" mass="24848">MRNRIALAAAAAAGLFSLTAVPASAAPADGTPTGPAATGAGEACADVKLSGALPVPPPGMAVRQQVTIGPDCTPVLGPARLVSKAGPKTEAAATSAAAGSTAAGAVTSGTRQVRSRSEMYDCCNIRMTGLYTTSSWDADGTTVTAVSTDATQEWNREPWNAGWSLESSGKSTDCLTDCAVSHNEAHAEFSYQGLFDPSGDWYANTHHSYVTLNADGTASCRFDVELKHSFIGWNWQRGCE</sequence>
<keyword evidence="3" id="KW-1185">Reference proteome</keyword>
<dbReference type="Proteomes" id="UP001163878">
    <property type="component" value="Chromosome"/>
</dbReference>